<comment type="caution">
    <text evidence="1">The sequence shown here is derived from an EMBL/GenBank/DDBJ whole genome shotgun (WGS) entry which is preliminary data.</text>
</comment>
<name>A0ACB9ZFX2_9PEZI</name>
<accession>A0ACB9ZFX2</accession>
<reference evidence="1 2" key="1">
    <citation type="journal article" date="2022" name="New Phytol.">
        <title>Ecological generalism drives hyperdiversity of secondary metabolite gene clusters in xylarialean endophytes.</title>
        <authorList>
            <person name="Franco M.E.E."/>
            <person name="Wisecaver J.H."/>
            <person name="Arnold A.E."/>
            <person name="Ju Y.M."/>
            <person name="Slot J.C."/>
            <person name="Ahrendt S."/>
            <person name="Moore L.P."/>
            <person name="Eastman K.E."/>
            <person name="Scott K."/>
            <person name="Konkel Z."/>
            <person name="Mondo S.J."/>
            <person name="Kuo A."/>
            <person name="Hayes R.D."/>
            <person name="Haridas S."/>
            <person name="Andreopoulos B."/>
            <person name="Riley R."/>
            <person name="LaButti K."/>
            <person name="Pangilinan J."/>
            <person name="Lipzen A."/>
            <person name="Amirebrahimi M."/>
            <person name="Yan J."/>
            <person name="Adam C."/>
            <person name="Keymanesh K."/>
            <person name="Ng V."/>
            <person name="Louie K."/>
            <person name="Northen T."/>
            <person name="Drula E."/>
            <person name="Henrissat B."/>
            <person name="Hsieh H.M."/>
            <person name="Youens-Clark K."/>
            <person name="Lutzoni F."/>
            <person name="Miadlikowska J."/>
            <person name="Eastwood D.C."/>
            <person name="Hamelin R.C."/>
            <person name="Grigoriev I.V."/>
            <person name="U'Ren J.M."/>
        </authorList>
    </citation>
    <scope>NUCLEOTIDE SEQUENCE [LARGE SCALE GENOMIC DNA]</scope>
    <source>
        <strain evidence="1 2">CBS 119005</strain>
    </source>
</reference>
<evidence type="ECO:0000313" key="1">
    <source>
        <dbReference type="EMBL" id="KAI4870548.1"/>
    </source>
</evidence>
<dbReference type="Proteomes" id="UP001497700">
    <property type="component" value="Unassembled WGS sequence"/>
</dbReference>
<sequence>MNLESTPAMEAPPGETSNLVGPYTVDPIRIAVSAIGIGIAVISVSIRIYMRVVLKRFNHEDWVLLFAIAAFGVFVAMEIIASVYGEGQHLWNVSLASLEKALYYGNIAEIFISVTMFPIKYVLLYQIKSIFFQHDRRGLFGRIIIILIWVNLLLYSSVALALIFSCNPREKLWHPDIEGYCIDNVACMSTSNALNIASDLSILIIPMLGIAQLQMPLKKKLLAGSVFAVGIFATAAGIVRLYYGVQLQDSEDYTWDVMPVGNWTAVEFAMGFIVAGAPYLPRFIENVFGRRKSVPTNPPYNISSYRMERLRSSDIPDVNSGKRHLESKNKVIAPWEDSTPGAVL</sequence>
<gene>
    <name evidence="1" type="ORF">F4820DRAFT_402595</name>
</gene>
<proteinExistence type="predicted"/>
<dbReference type="EMBL" id="MU393423">
    <property type="protein sequence ID" value="KAI4870548.1"/>
    <property type="molecule type" value="Genomic_DNA"/>
</dbReference>
<protein>
    <submittedName>
        <fullName evidence="1">Uncharacterized protein</fullName>
    </submittedName>
</protein>
<keyword evidence="2" id="KW-1185">Reference proteome</keyword>
<organism evidence="1 2">
    <name type="scientific">Hypoxylon rubiginosum</name>
    <dbReference type="NCBI Taxonomy" id="110542"/>
    <lineage>
        <taxon>Eukaryota</taxon>
        <taxon>Fungi</taxon>
        <taxon>Dikarya</taxon>
        <taxon>Ascomycota</taxon>
        <taxon>Pezizomycotina</taxon>
        <taxon>Sordariomycetes</taxon>
        <taxon>Xylariomycetidae</taxon>
        <taxon>Xylariales</taxon>
        <taxon>Hypoxylaceae</taxon>
        <taxon>Hypoxylon</taxon>
    </lineage>
</organism>
<evidence type="ECO:0000313" key="2">
    <source>
        <dbReference type="Proteomes" id="UP001497700"/>
    </source>
</evidence>